<dbReference type="PANTHER" id="PTHR37833">
    <property type="entry name" value="LIPOPROTEIN-RELATED"/>
    <property type="match status" value="1"/>
</dbReference>
<dbReference type="AlphaFoldDB" id="A0A3E1F0Y9"/>
<dbReference type="InterPro" id="IPR013783">
    <property type="entry name" value="Ig-like_fold"/>
</dbReference>
<name>A0A3E1F0Y9_9FLAO</name>
<evidence type="ECO:0000313" key="2">
    <source>
        <dbReference type="Proteomes" id="UP000257127"/>
    </source>
</evidence>
<dbReference type="Pfam" id="PF07610">
    <property type="entry name" value="DUF1573"/>
    <property type="match status" value="1"/>
</dbReference>
<dbReference type="RefSeq" id="WP_116879328.1">
    <property type="nucleotide sequence ID" value="NZ_QURB01000001.1"/>
</dbReference>
<protein>
    <submittedName>
        <fullName evidence="1">DUF1573 domain-containing protein</fullName>
    </submittedName>
</protein>
<dbReference type="EMBL" id="QURB01000001">
    <property type="protein sequence ID" value="RFC55491.1"/>
    <property type="molecule type" value="Genomic_DNA"/>
</dbReference>
<dbReference type="InterPro" id="IPR011467">
    <property type="entry name" value="DUF1573"/>
</dbReference>
<gene>
    <name evidence="1" type="ORF">DXU93_00725</name>
</gene>
<dbReference type="OrthoDB" id="1466304at2"/>
<dbReference type="Gene3D" id="2.60.40.10">
    <property type="entry name" value="Immunoglobulins"/>
    <property type="match status" value="1"/>
</dbReference>
<dbReference type="Proteomes" id="UP000257127">
    <property type="component" value="Unassembled WGS sequence"/>
</dbReference>
<sequence length="126" mass="14599">MKNVLVLLLIFINSAIGLAQYAEFSFLNKTTHKWEKTKEGKQLTHYFVFKNSSEVPLIINDALVSCSCTSIDFPSDPILPNQKDSILVQFDTNQKYYLQDRKIKLIANTKKEEELRIKVYVIPKDE</sequence>
<organism evidence="1 2">
    <name type="scientific">Brumimicrobium aurantiacum</name>
    <dbReference type="NCBI Taxonomy" id="1737063"/>
    <lineage>
        <taxon>Bacteria</taxon>
        <taxon>Pseudomonadati</taxon>
        <taxon>Bacteroidota</taxon>
        <taxon>Flavobacteriia</taxon>
        <taxon>Flavobacteriales</taxon>
        <taxon>Crocinitomicaceae</taxon>
        <taxon>Brumimicrobium</taxon>
    </lineage>
</organism>
<dbReference type="PANTHER" id="PTHR37833:SF1">
    <property type="entry name" value="SIGNAL PEPTIDE PROTEIN"/>
    <property type="match status" value="1"/>
</dbReference>
<accession>A0A3E1F0Y9</accession>
<keyword evidence="2" id="KW-1185">Reference proteome</keyword>
<proteinExistence type="predicted"/>
<reference evidence="1 2" key="1">
    <citation type="submission" date="2018-08" db="EMBL/GenBank/DDBJ databases">
        <title>The draft genome squence of Brumimicrobium sp. N62.</title>
        <authorList>
            <person name="Du Z.-J."/>
            <person name="Luo H.-R."/>
        </authorList>
    </citation>
    <scope>NUCLEOTIDE SEQUENCE [LARGE SCALE GENOMIC DNA]</scope>
    <source>
        <strain evidence="1 2">N62</strain>
    </source>
</reference>
<evidence type="ECO:0000313" key="1">
    <source>
        <dbReference type="EMBL" id="RFC55491.1"/>
    </source>
</evidence>
<comment type="caution">
    <text evidence="1">The sequence shown here is derived from an EMBL/GenBank/DDBJ whole genome shotgun (WGS) entry which is preliminary data.</text>
</comment>